<accession>A0ABQ3WU72</accession>
<evidence type="ECO:0000256" key="1">
    <source>
        <dbReference type="SAM" id="Phobius"/>
    </source>
</evidence>
<name>A0ABQ3WU72_9ACTN</name>
<evidence type="ECO:0000313" key="2">
    <source>
        <dbReference type="EMBL" id="GID49748.1"/>
    </source>
</evidence>
<organism evidence="2">
    <name type="scientific">Actinoplanes campanulatus</name>
    <dbReference type="NCBI Taxonomy" id="113559"/>
    <lineage>
        <taxon>Bacteria</taxon>
        <taxon>Bacillati</taxon>
        <taxon>Actinomycetota</taxon>
        <taxon>Actinomycetes</taxon>
        <taxon>Micromonosporales</taxon>
        <taxon>Micromonosporaceae</taxon>
        <taxon>Actinoplanes</taxon>
    </lineage>
</organism>
<feature type="transmembrane region" description="Helical" evidence="1">
    <location>
        <begin position="61"/>
        <end position="87"/>
    </location>
</feature>
<comment type="caution">
    <text evidence="2">The sequence shown here is derived from an EMBL/GenBank/DDBJ whole genome shotgun (WGS) entry which is preliminary data.</text>
</comment>
<keyword evidence="1" id="KW-0812">Transmembrane</keyword>
<protein>
    <submittedName>
        <fullName evidence="2">Uncharacterized protein</fullName>
    </submittedName>
</protein>
<keyword evidence="1" id="KW-1133">Transmembrane helix</keyword>
<proteinExistence type="predicted"/>
<reference evidence="2" key="1">
    <citation type="submission" date="2021-01" db="EMBL/GenBank/DDBJ databases">
        <title>Whole genome shotgun sequence of Actinoplanes capillaceus NBRC 16408.</title>
        <authorList>
            <person name="Komaki H."/>
            <person name="Tamura T."/>
        </authorList>
    </citation>
    <scope>NUCLEOTIDE SEQUENCE [LARGE SCALE GENOMIC DNA]</scope>
    <source>
        <strain evidence="2">NBRC 16408</strain>
    </source>
</reference>
<gene>
    <name evidence="2" type="ORF">Aca07nite_70230</name>
</gene>
<keyword evidence="1" id="KW-0472">Membrane</keyword>
<sequence>MDVRNWERKSVGAVGAGRAWFGGSGRYWKGLGAAGLVGSGVAAGLEVVAVGSGDTAVGFEVVVAAVGFGVVGAAVAGVDVAGAVVVWGRRGWGSGGLGGAEWL</sequence>
<feature type="transmembrane region" description="Helical" evidence="1">
    <location>
        <begin position="27"/>
        <end position="49"/>
    </location>
</feature>
<dbReference type="EMBL" id="BOMF01000133">
    <property type="protein sequence ID" value="GID49748.1"/>
    <property type="molecule type" value="Genomic_DNA"/>
</dbReference>